<gene>
    <name evidence="4" type="ORF">E1294_47745</name>
</gene>
<protein>
    <submittedName>
        <fullName evidence="4">Alpha/beta hydrolase</fullName>
    </submittedName>
</protein>
<evidence type="ECO:0000256" key="2">
    <source>
        <dbReference type="ARBA" id="ARBA00022801"/>
    </source>
</evidence>
<evidence type="ECO:0000313" key="4">
    <source>
        <dbReference type="EMBL" id="TDD08017.1"/>
    </source>
</evidence>
<proteinExistence type="inferred from homology"/>
<keyword evidence="5" id="KW-1185">Reference proteome</keyword>
<dbReference type="PANTHER" id="PTHR22946">
    <property type="entry name" value="DIENELACTONE HYDROLASE DOMAIN-CONTAINING PROTEIN-RELATED"/>
    <property type="match status" value="1"/>
</dbReference>
<dbReference type="SUPFAM" id="SSF53474">
    <property type="entry name" value="alpha/beta-Hydrolases"/>
    <property type="match status" value="1"/>
</dbReference>
<keyword evidence="2 4" id="KW-0378">Hydrolase</keyword>
<dbReference type="Proteomes" id="UP000294543">
    <property type="component" value="Unassembled WGS sequence"/>
</dbReference>
<dbReference type="OrthoDB" id="262125at2"/>
<accession>A0A4R4VUS9</accession>
<comment type="caution">
    <text evidence="4">The sequence shown here is derived from an EMBL/GenBank/DDBJ whole genome shotgun (WGS) entry which is preliminary data.</text>
</comment>
<comment type="similarity">
    <text evidence="1">Belongs to the AB hydrolase superfamily.</text>
</comment>
<dbReference type="GO" id="GO:0052689">
    <property type="term" value="F:carboxylic ester hydrolase activity"/>
    <property type="evidence" value="ECO:0007669"/>
    <property type="project" value="UniProtKB-ARBA"/>
</dbReference>
<evidence type="ECO:0000256" key="3">
    <source>
        <dbReference type="SAM" id="MobiDB-lite"/>
    </source>
</evidence>
<evidence type="ECO:0000313" key="5">
    <source>
        <dbReference type="Proteomes" id="UP000294543"/>
    </source>
</evidence>
<evidence type="ECO:0000256" key="1">
    <source>
        <dbReference type="ARBA" id="ARBA00008645"/>
    </source>
</evidence>
<name>A0A4R4VUS9_9ACTN</name>
<dbReference type="EMBL" id="SMKP01000256">
    <property type="protein sequence ID" value="TDD08017.1"/>
    <property type="molecule type" value="Genomic_DNA"/>
</dbReference>
<organism evidence="4 5">
    <name type="scientific">Nonomuraea diastatica</name>
    <dbReference type="NCBI Taxonomy" id="1848329"/>
    <lineage>
        <taxon>Bacteria</taxon>
        <taxon>Bacillati</taxon>
        <taxon>Actinomycetota</taxon>
        <taxon>Actinomycetes</taxon>
        <taxon>Streptosporangiales</taxon>
        <taxon>Streptosporangiaceae</taxon>
        <taxon>Nonomuraea</taxon>
    </lineage>
</organism>
<dbReference type="InterPro" id="IPR010520">
    <property type="entry name" value="FrsA-like"/>
</dbReference>
<sequence length="179" mass="19412">MCPALRRGTTHRPLPRRHRPPEHRQRIDPARIGAMGTSYGGYTVARLAFTDKRVKAVVSHCGLIHEALNRGPATIKSLPPVTRAALAARYNVPVSDTEQLGRVARRSSLANQKLVGTIRTNTSILAINTADDPIAPVSDLKRLAASSTDGKVVVTSGSGHCEPFDESYEAATSWLKRKL</sequence>
<dbReference type="InterPro" id="IPR050261">
    <property type="entry name" value="FrsA_esterase"/>
</dbReference>
<dbReference type="AlphaFoldDB" id="A0A4R4VUS9"/>
<reference evidence="4 5" key="1">
    <citation type="submission" date="2019-03" db="EMBL/GenBank/DDBJ databases">
        <title>Draft genome sequences of novel Actinobacteria.</title>
        <authorList>
            <person name="Sahin N."/>
            <person name="Ay H."/>
            <person name="Saygin H."/>
        </authorList>
    </citation>
    <scope>NUCLEOTIDE SEQUENCE [LARGE SCALE GENOMIC DNA]</scope>
    <source>
        <strain evidence="4 5">KC712</strain>
    </source>
</reference>
<dbReference type="Gene3D" id="3.40.50.1820">
    <property type="entry name" value="alpha/beta hydrolase"/>
    <property type="match status" value="1"/>
</dbReference>
<feature type="region of interest" description="Disordered" evidence="3">
    <location>
        <begin position="1"/>
        <end position="27"/>
    </location>
</feature>
<feature type="compositionally biased region" description="Basic residues" evidence="3">
    <location>
        <begin position="8"/>
        <end position="21"/>
    </location>
</feature>
<dbReference type="RefSeq" id="WP_132518740.1">
    <property type="nucleotide sequence ID" value="NZ_SMKP01000256.1"/>
</dbReference>
<dbReference type="Pfam" id="PF06500">
    <property type="entry name" value="FrsA-like"/>
    <property type="match status" value="1"/>
</dbReference>
<dbReference type="InterPro" id="IPR029058">
    <property type="entry name" value="AB_hydrolase_fold"/>
</dbReference>
<dbReference type="PANTHER" id="PTHR22946:SF9">
    <property type="entry name" value="POLYKETIDE TRANSFERASE AF380"/>
    <property type="match status" value="1"/>
</dbReference>